<gene>
    <name evidence="1" type="ORF">EDD55_10955</name>
</gene>
<evidence type="ECO:0000313" key="1">
    <source>
        <dbReference type="EMBL" id="TCS60895.1"/>
    </source>
</evidence>
<comment type="caution">
    <text evidence="1">The sequence shown here is derived from an EMBL/GenBank/DDBJ whole genome shotgun (WGS) entry which is preliminary data.</text>
</comment>
<protein>
    <recommendedName>
        <fullName evidence="3">Sensory transduction regulator</fullName>
    </recommendedName>
</protein>
<sequence length="167" mass="19328">MSTIQTQTRAENFNPLDVVEQILDDYAWPFDRCSDQEMTVQVPGRWCDYSMHFAWSEDASAMHYTCAFDLPVPSERKPAVHELLSLTNEKLWLGHFCMWDDENLPMFRYALPLRGTQGLETGQLEDLVETALLECERFYPAFQWVIWGGRPPHEALMAAMFETVGEA</sequence>
<evidence type="ECO:0008006" key="3">
    <source>
        <dbReference type="Google" id="ProtNLM"/>
    </source>
</evidence>
<dbReference type="InterPro" id="IPR019660">
    <property type="entry name" value="Put_sensory_transdc_reg_YbjN"/>
</dbReference>
<dbReference type="CDD" id="cd17033">
    <property type="entry name" value="DR1245-like"/>
    <property type="match status" value="1"/>
</dbReference>
<dbReference type="RefSeq" id="WP_132939722.1">
    <property type="nucleotide sequence ID" value="NZ_CP119676.1"/>
</dbReference>
<name>A0A4R3J6E2_9PROT</name>
<dbReference type="EMBL" id="SLZW01000009">
    <property type="protein sequence ID" value="TCS60895.1"/>
    <property type="molecule type" value="Genomic_DNA"/>
</dbReference>
<dbReference type="AlphaFoldDB" id="A0A4R3J6E2"/>
<keyword evidence="2" id="KW-1185">Reference proteome</keyword>
<reference evidence="1 2" key="1">
    <citation type="submission" date="2019-03" db="EMBL/GenBank/DDBJ databases">
        <title>Genomic Encyclopedia of Type Strains, Phase IV (KMG-IV): sequencing the most valuable type-strain genomes for metagenomic binning, comparative biology and taxonomic classification.</title>
        <authorList>
            <person name="Goeker M."/>
        </authorList>
    </citation>
    <scope>NUCLEOTIDE SEQUENCE [LARGE SCALE GENOMIC DNA]</scope>
    <source>
        <strain evidence="1 2">DSM 101688</strain>
    </source>
</reference>
<accession>A0A4R3J6E2</accession>
<dbReference type="OrthoDB" id="9792176at2"/>
<dbReference type="Proteomes" id="UP000295304">
    <property type="component" value="Unassembled WGS sequence"/>
</dbReference>
<organism evidence="1 2">
    <name type="scientific">Varunaivibrio sulfuroxidans</name>
    <dbReference type="NCBI Taxonomy" id="1773489"/>
    <lineage>
        <taxon>Bacteria</taxon>
        <taxon>Pseudomonadati</taxon>
        <taxon>Pseudomonadota</taxon>
        <taxon>Alphaproteobacteria</taxon>
        <taxon>Rhodospirillales</taxon>
        <taxon>Magnetovibrionaceae</taxon>
        <taxon>Varunaivibrio</taxon>
    </lineage>
</organism>
<proteinExistence type="predicted"/>
<dbReference type="Pfam" id="PF10722">
    <property type="entry name" value="YbjN"/>
    <property type="match status" value="1"/>
</dbReference>
<evidence type="ECO:0000313" key="2">
    <source>
        <dbReference type="Proteomes" id="UP000295304"/>
    </source>
</evidence>